<evidence type="ECO:0000313" key="2">
    <source>
        <dbReference type="EMBL" id="KAG8467380.1"/>
    </source>
</evidence>
<feature type="compositionally biased region" description="Basic and acidic residues" evidence="1">
    <location>
        <begin position="45"/>
        <end position="60"/>
    </location>
</feature>
<keyword evidence="3" id="KW-1185">Reference proteome</keyword>
<dbReference type="AlphaFoldDB" id="A0A8J5XXS3"/>
<dbReference type="EMBL" id="JAGTXO010000006">
    <property type="protein sequence ID" value="KAG8467380.1"/>
    <property type="molecule type" value="Genomic_DNA"/>
</dbReference>
<feature type="compositionally biased region" description="Basic and acidic residues" evidence="1">
    <location>
        <begin position="157"/>
        <end position="171"/>
    </location>
</feature>
<feature type="region of interest" description="Disordered" evidence="1">
    <location>
        <begin position="100"/>
        <end position="182"/>
    </location>
</feature>
<gene>
    <name evidence="2" type="ORF">KFE25_000696</name>
</gene>
<name>A0A8J5XXS3_DIALT</name>
<feature type="region of interest" description="Disordered" evidence="1">
    <location>
        <begin position="493"/>
        <end position="536"/>
    </location>
</feature>
<dbReference type="Proteomes" id="UP000751190">
    <property type="component" value="Unassembled WGS sequence"/>
</dbReference>
<feature type="region of interest" description="Disordered" evidence="1">
    <location>
        <begin position="442"/>
        <end position="478"/>
    </location>
</feature>
<proteinExistence type="predicted"/>
<accession>A0A8J5XXS3</accession>
<feature type="compositionally biased region" description="Low complexity" evidence="1">
    <location>
        <begin position="120"/>
        <end position="134"/>
    </location>
</feature>
<feature type="compositionally biased region" description="Low complexity" evidence="1">
    <location>
        <begin position="447"/>
        <end position="466"/>
    </location>
</feature>
<reference evidence="2" key="1">
    <citation type="submission" date="2021-05" db="EMBL/GenBank/DDBJ databases">
        <title>The genome of the haptophyte Pavlova lutheri (Diacronema luteri, Pavlovales) - a model for lipid biosynthesis in eukaryotic algae.</title>
        <authorList>
            <person name="Hulatt C.J."/>
            <person name="Posewitz M.C."/>
        </authorList>
    </citation>
    <scope>NUCLEOTIDE SEQUENCE</scope>
    <source>
        <strain evidence="2">NIVA-4/92</strain>
    </source>
</reference>
<feature type="region of interest" description="Disordered" evidence="1">
    <location>
        <begin position="25"/>
        <end position="62"/>
    </location>
</feature>
<comment type="caution">
    <text evidence="2">The sequence shown here is derived from an EMBL/GenBank/DDBJ whole genome shotgun (WGS) entry which is preliminary data.</text>
</comment>
<protein>
    <submittedName>
        <fullName evidence="2">Uncharacterized protein</fullName>
    </submittedName>
</protein>
<organism evidence="2 3">
    <name type="scientific">Diacronema lutheri</name>
    <name type="common">Unicellular marine alga</name>
    <name type="synonym">Monochrysis lutheri</name>
    <dbReference type="NCBI Taxonomy" id="2081491"/>
    <lineage>
        <taxon>Eukaryota</taxon>
        <taxon>Haptista</taxon>
        <taxon>Haptophyta</taxon>
        <taxon>Pavlovophyceae</taxon>
        <taxon>Pavlovales</taxon>
        <taxon>Pavlovaceae</taxon>
        <taxon>Diacronema</taxon>
    </lineage>
</organism>
<evidence type="ECO:0000256" key="1">
    <source>
        <dbReference type="SAM" id="MobiDB-lite"/>
    </source>
</evidence>
<sequence>MKGCRRIRGTHRSTLLCQLRTVRPSADRGDLGVSGERARGAPAAEAREGPPRDAPRRAADELEASDGLADARMRHAATHARESADGARIAADEARALAHERTAATGARLPGCSSPHRRPSSASARAREGSAQAAWRSESQREPAQLDGHRPVVLQLEPKREPADLSSREPARATNAGSGARERASYCARDGGACGGAHHDHDDEARSMPDSPLGARAGARGALPRACGCGWAPSASPPRSDRAARAATAVDFAPSPPLHAVAAGYSLPPPRIVCHLCGRPHGLASARAHALACARRRAATQQALPAALRTAAISPPREALSYALATRALDASPGAPRTCASSTRRGEDRKLLVQYNAHARAAYESSLPRCCLCDAPFEPVPAEAAARGGAGGRLARACTRCADVHRARRARAARGAAAVKWTIAHLTHEACDEARDERAIGQAPSLERAAATERVAAARAERASTAGHTRRAGPSEAAIDAWQRRLSVDDAVSPRLARSAQPQRDWRCSAHSVRLTERGGARPPSDADVSTAAPHKGGALARQHLADALRAHGEGVDSRAREAAIRAADDVRRAVLLAEKPSAERAEREMLAAARRAVAAGQLNAAPHHLSPKRAAASAAATAAGAAADAFARTPSEEGRRSPALAARRAGILAVNARLAGADATMPLSAHSAREMRAELGLDLPVHLQALKLRYDVLCAQLDAE</sequence>
<evidence type="ECO:0000313" key="3">
    <source>
        <dbReference type="Proteomes" id="UP000751190"/>
    </source>
</evidence>
<feature type="compositionally biased region" description="Basic and acidic residues" evidence="1">
    <location>
        <begin position="504"/>
        <end position="520"/>
    </location>
</feature>